<feature type="disulfide bond" evidence="10">
    <location>
        <begin position="4624"/>
        <end position="4676"/>
    </location>
</feature>
<dbReference type="InterPro" id="IPR036084">
    <property type="entry name" value="Ser_inhib-like_sf"/>
</dbReference>
<feature type="compositionally biased region" description="Polar residues" evidence="11">
    <location>
        <begin position="1672"/>
        <end position="1690"/>
    </location>
</feature>
<keyword evidence="3" id="KW-0732">Signal</keyword>
<evidence type="ECO:0000259" key="12">
    <source>
        <dbReference type="PROSITE" id="PS01225"/>
    </source>
</evidence>
<dbReference type="SUPFAM" id="SSF57603">
    <property type="entry name" value="FnI-like domain"/>
    <property type="match status" value="1"/>
</dbReference>
<feature type="compositionally biased region" description="Low complexity" evidence="11">
    <location>
        <begin position="1468"/>
        <end position="1493"/>
    </location>
</feature>
<dbReference type="SUPFAM" id="SSF57567">
    <property type="entry name" value="Serine protease inhibitors"/>
    <property type="match status" value="4"/>
</dbReference>
<feature type="compositionally biased region" description="Low complexity" evidence="11">
    <location>
        <begin position="2932"/>
        <end position="2994"/>
    </location>
</feature>
<feature type="compositionally biased region" description="Polar residues" evidence="11">
    <location>
        <begin position="2685"/>
        <end position="2697"/>
    </location>
</feature>
<feature type="compositionally biased region" description="Polar residues" evidence="11">
    <location>
        <begin position="2369"/>
        <end position="2382"/>
    </location>
</feature>
<feature type="compositionally biased region" description="Low complexity" evidence="11">
    <location>
        <begin position="2145"/>
        <end position="2213"/>
    </location>
</feature>
<feature type="domain" description="VWFD" evidence="14">
    <location>
        <begin position="862"/>
        <end position="1033"/>
    </location>
</feature>
<feature type="region of interest" description="Disordered" evidence="11">
    <location>
        <begin position="1811"/>
        <end position="3467"/>
    </location>
</feature>
<dbReference type="CDD" id="cd19941">
    <property type="entry name" value="TIL"/>
    <property type="match status" value="4"/>
</dbReference>
<feature type="compositionally biased region" description="Polar residues" evidence="11">
    <location>
        <begin position="3524"/>
        <end position="3543"/>
    </location>
</feature>
<comment type="caution">
    <text evidence="10">Lacks conserved residue(s) required for the propagation of feature annotation.</text>
</comment>
<dbReference type="PROSITE" id="PS01225">
    <property type="entry name" value="CTCK_2"/>
    <property type="match status" value="1"/>
</dbReference>
<feature type="domain" description="VWFC" evidence="13">
    <location>
        <begin position="4337"/>
        <end position="4408"/>
    </location>
</feature>
<dbReference type="GO" id="GO:0002281">
    <property type="term" value="P:macrophage activation involved in immune response"/>
    <property type="evidence" value="ECO:0007669"/>
    <property type="project" value="UniProtKB-ARBA"/>
</dbReference>
<keyword evidence="7" id="KW-0325">Glycoprotein</keyword>
<feature type="domain" description="CTCK" evidence="12">
    <location>
        <begin position="4588"/>
        <end position="4681"/>
    </location>
</feature>
<dbReference type="InterPro" id="IPR014853">
    <property type="entry name" value="VWF/SSPO/ZAN-like_Cys-rich_dom"/>
</dbReference>
<reference evidence="15" key="1">
    <citation type="submission" date="2021-09" db="EMBL/GenBank/DDBJ databases">
        <title>The genome of Mauremys mutica provides insights into the evolution of semi-aquatic lifestyle.</title>
        <authorList>
            <person name="Gong S."/>
            <person name="Gao Y."/>
        </authorList>
    </citation>
    <scope>NUCLEOTIDE SEQUENCE</scope>
    <source>
        <strain evidence="15">MM-2020</strain>
        <tissue evidence="15">Muscle</tissue>
    </source>
</reference>
<dbReference type="GO" id="GO:0042632">
    <property type="term" value="P:cholesterol homeostasis"/>
    <property type="evidence" value="ECO:0007669"/>
    <property type="project" value="UniProtKB-ARBA"/>
</dbReference>
<feature type="compositionally biased region" description="Polar residues" evidence="11">
    <location>
        <begin position="3080"/>
        <end position="3092"/>
    </location>
</feature>
<accession>A0A9D3X2I4</accession>
<dbReference type="InterPro" id="IPR050780">
    <property type="entry name" value="Mucin_vWF_Thrombospondin_sf"/>
</dbReference>
<feature type="compositionally biased region" description="Polar residues" evidence="11">
    <location>
        <begin position="3323"/>
        <end position="3348"/>
    </location>
</feature>
<dbReference type="GO" id="GO:0030299">
    <property type="term" value="P:intestinal cholesterol absorption"/>
    <property type="evidence" value="ECO:0007669"/>
    <property type="project" value="UniProtKB-ARBA"/>
</dbReference>
<feature type="non-terminal residue" evidence="15">
    <location>
        <position position="4700"/>
    </location>
</feature>
<feature type="compositionally biased region" description="Low complexity" evidence="11">
    <location>
        <begin position="2300"/>
        <end position="2362"/>
    </location>
</feature>
<dbReference type="FunFam" id="2.10.25.10:FF:000153">
    <property type="entry name" value="MUC5B isoform 1"/>
    <property type="match status" value="1"/>
</dbReference>
<dbReference type="SMART" id="SM00215">
    <property type="entry name" value="VWC_out"/>
    <property type="match status" value="2"/>
</dbReference>
<dbReference type="GO" id="GO:0046790">
    <property type="term" value="F:virion binding"/>
    <property type="evidence" value="ECO:0007669"/>
    <property type="project" value="UniProtKB-ARBA"/>
</dbReference>
<feature type="compositionally biased region" description="Polar residues" evidence="11">
    <location>
        <begin position="3614"/>
        <end position="3626"/>
    </location>
</feature>
<dbReference type="SMART" id="SM00214">
    <property type="entry name" value="VWC"/>
    <property type="match status" value="5"/>
</dbReference>
<feature type="compositionally biased region" description="Polar residues" evidence="11">
    <location>
        <begin position="3063"/>
        <end position="3073"/>
    </location>
</feature>
<feature type="compositionally biased region" description="Low complexity" evidence="11">
    <location>
        <begin position="3489"/>
        <end position="3523"/>
    </location>
</feature>
<keyword evidence="16" id="KW-1185">Reference proteome</keyword>
<name>A0A9D3X2I4_9SAUR</name>
<feature type="compositionally biased region" description="Polar residues" evidence="11">
    <location>
        <begin position="1811"/>
        <end position="1824"/>
    </location>
</feature>
<dbReference type="SMART" id="SM00216">
    <property type="entry name" value="VWD"/>
    <property type="match status" value="4"/>
</dbReference>
<proteinExistence type="predicted"/>
<feature type="compositionally biased region" description="Low complexity" evidence="11">
    <location>
        <begin position="2085"/>
        <end position="2125"/>
    </location>
</feature>
<feature type="compositionally biased region" description="Polar residues" evidence="11">
    <location>
        <begin position="3396"/>
        <end position="3408"/>
    </location>
</feature>
<comment type="function">
    <text evidence="8">Ovomucin, the glycoprotein responsible for the gel properties of egg white, is composed for 2 subunits, alpha-ovomucin/MUC5B and beta-ovomucin/MUC6.</text>
</comment>
<comment type="subunit">
    <text evidence="9">Homomultimer; disulfide-linked. The N- and C-terminus mediate their assembly into higher order structures to form filaments. The CTCK domains of two polypeptides associate in the endoplasmic reticulum to generate intermolecularly disulfide-bonded dimers. These dimers progress to the Golgi apparatus, which is a more acidic environment than the endoplasmic reticulum. Under acidic conditions, the N-termini form non-covalent intermolecular interactions that juxtapose assemblies from different CTCK-linked dimers to produce long, disulfide-linked polymers that remain highly compact until secretion.</text>
</comment>
<evidence type="ECO:0000256" key="11">
    <source>
        <dbReference type="SAM" id="MobiDB-lite"/>
    </source>
</evidence>
<dbReference type="GO" id="GO:0005576">
    <property type="term" value="C:extracellular region"/>
    <property type="evidence" value="ECO:0007669"/>
    <property type="project" value="UniProtKB-SubCell"/>
</dbReference>
<feature type="compositionally biased region" description="Low complexity" evidence="11">
    <location>
        <begin position="2774"/>
        <end position="2793"/>
    </location>
</feature>
<comment type="subcellular location">
    <subcellularLocation>
        <location evidence="1">Secreted</location>
    </subcellularLocation>
</comment>
<evidence type="ECO:0000256" key="10">
    <source>
        <dbReference type="PROSITE-ProRule" id="PRU00039"/>
    </source>
</evidence>
<feature type="compositionally biased region" description="Low complexity" evidence="11">
    <location>
        <begin position="3409"/>
        <end position="3467"/>
    </location>
</feature>
<dbReference type="Pfam" id="PF13330">
    <property type="entry name" value="Mucin2_WxxW"/>
    <property type="match status" value="1"/>
</dbReference>
<feature type="compositionally biased region" description="Low complexity" evidence="11">
    <location>
        <begin position="2481"/>
        <end position="2515"/>
    </location>
</feature>
<dbReference type="FunFam" id="2.10.25.10:FF:000414">
    <property type="entry name" value="von Willebrand factor"/>
    <property type="match status" value="1"/>
</dbReference>
<feature type="compositionally biased region" description="Polar residues" evidence="11">
    <location>
        <begin position="1901"/>
        <end position="1927"/>
    </location>
</feature>
<feature type="disulfide bond" evidence="10">
    <location>
        <begin position="4609"/>
        <end position="4658"/>
    </location>
</feature>
<evidence type="ECO:0000256" key="5">
    <source>
        <dbReference type="ARBA" id="ARBA00023008"/>
    </source>
</evidence>
<evidence type="ECO:0000259" key="13">
    <source>
        <dbReference type="PROSITE" id="PS50184"/>
    </source>
</evidence>
<dbReference type="PROSITE" id="PS01185">
    <property type="entry name" value="CTCK_1"/>
    <property type="match status" value="1"/>
</dbReference>
<evidence type="ECO:0000256" key="8">
    <source>
        <dbReference type="ARBA" id="ARBA00054401"/>
    </source>
</evidence>
<dbReference type="EMBL" id="JAHDVG010000483">
    <property type="protein sequence ID" value="KAH1171728.1"/>
    <property type="molecule type" value="Genomic_DNA"/>
</dbReference>
<dbReference type="PANTHER" id="PTHR11339">
    <property type="entry name" value="EXTRACELLULAR MATRIX GLYCOPROTEIN RELATED"/>
    <property type="match status" value="1"/>
</dbReference>
<feature type="compositionally biased region" description="Polar residues" evidence="11">
    <location>
        <begin position="2839"/>
        <end position="2851"/>
    </location>
</feature>
<feature type="domain" description="VWFD" evidence="14">
    <location>
        <begin position="393"/>
        <end position="568"/>
    </location>
</feature>
<feature type="compositionally biased region" description="Polar residues" evidence="11">
    <location>
        <begin position="2286"/>
        <end position="2298"/>
    </location>
</feature>
<dbReference type="InterPro" id="IPR001846">
    <property type="entry name" value="VWF_type-D"/>
</dbReference>
<dbReference type="Pfam" id="PF08742">
    <property type="entry name" value="C8"/>
    <property type="match status" value="4"/>
</dbReference>
<feature type="compositionally biased region" description="Polar residues" evidence="11">
    <location>
        <begin position="2132"/>
        <end position="2144"/>
    </location>
</feature>
<evidence type="ECO:0000313" key="15">
    <source>
        <dbReference type="EMBL" id="KAH1171728.1"/>
    </source>
</evidence>
<dbReference type="InterPro" id="IPR058753">
    <property type="entry name" value="TIL_OTOGL_Mucin"/>
</dbReference>
<feature type="compositionally biased region" description="Low complexity" evidence="11">
    <location>
        <begin position="3248"/>
        <end position="3306"/>
    </location>
</feature>
<comment type="caution">
    <text evidence="15">The sequence shown here is derived from an EMBL/GenBank/DDBJ whole genome shotgun (WGS) entry which is preliminary data.</text>
</comment>
<dbReference type="PROSITE" id="PS01208">
    <property type="entry name" value="VWFC_1"/>
    <property type="match status" value="2"/>
</dbReference>
<evidence type="ECO:0000256" key="6">
    <source>
        <dbReference type="ARBA" id="ARBA00023157"/>
    </source>
</evidence>
<keyword evidence="6 10" id="KW-1015">Disulfide bond</keyword>
<dbReference type="PROSITE" id="PS50184">
    <property type="entry name" value="VWFC_2"/>
    <property type="match status" value="1"/>
</dbReference>
<feature type="region of interest" description="Disordered" evidence="11">
    <location>
        <begin position="3483"/>
        <end position="3765"/>
    </location>
</feature>
<dbReference type="Pfam" id="PF01826">
    <property type="entry name" value="TIL"/>
    <property type="match status" value="1"/>
</dbReference>
<feature type="compositionally biased region" description="Polar residues" evidence="11">
    <location>
        <begin position="2516"/>
        <end position="2535"/>
    </location>
</feature>
<dbReference type="FunFam" id="2.10.25.10:FF:000674">
    <property type="entry name" value="Mucin-2"/>
    <property type="match status" value="1"/>
</dbReference>
<feature type="compositionally biased region" description="Low complexity" evidence="11">
    <location>
        <begin position="2383"/>
        <end position="2450"/>
    </location>
</feature>
<feature type="compositionally biased region" description="Low complexity" evidence="11">
    <location>
        <begin position="1984"/>
        <end position="2046"/>
    </location>
</feature>
<feature type="compositionally biased region" description="Polar residues" evidence="11">
    <location>
        <begin position="2462"/>
        <end position="2480"/>
    </location>
</feature>
<feature type="compositionally biased region" description="Low complexity" evidence="11">
    <location>
        <begin position="1532"/>
        <end position="1572"/>
    </location>
</feature>
<feature type="compositionally biased region" description="Polar residues" evidence="11">
    <location>
        <begin position="2995"/>
        <end position="3033"/>
    </location>
</feature>
<dbReference type="Gene3D" id="2.10.25.10">
    <property type="entry name" value="Laminin"/>
    <property type="match status" value="4"/>
</dbReference>
<feature type="compositionally biased region" description="Low complexity" evidence="11">
    <location>
        <begin position="1592"/>
        <end position="1660"/>
    </location>
</feature>
<feature type="compositionally biased region" description="Low complexity" evidence="11">
    <location>
        <begin position="3034"/>
        <end position="3053"/>
    </location>
</feature>
<evidence type="ECO:0000256" key="4">
    <source>
        <dbReference type="ARBA" id="ARBA00022737"/>
    </source>
</evidence>
<feature type="compositionally biased region" description="Low complexity" evidence="11">
    <location>
        <begin position="2698"/>
        <end position="2766"/>
    </location>
</feature>
<dbReference type="InterPro" id="IPR006207">
    <property type="entry name" value="Cys_knot_C"/>
</dbReference>
<keyword evidence="2" id="KW-0964">Secreted</keyword>
<feature type="compositionally biased region" description="Polar residues" evidence="11">
    <location>
        <begin position="2047"/>
        <end position="2082"/>
    </location>
</feature>
<dbReference type="PROSITE" id="PS51233">
    <property type="entry name" value="VWFD"/>
    <property type="match status" value="4"/>
</dbReference>
<dbReference type="SMART" id="SM00832">
    <property type="entry name" value="C8"/>
    <property type="match status" value="4"/>
</dbReference>
<protein>
    <recommendedName>
        <fullName evidence="17">Mucin-5AC</fullName>
    </recommendedName>
</protein>
<feature type="disulfide bond" evidence="10">
    <location>
        <begin position="4620"/>
        <end position="4674"/>
    </location>
</feature>
<feature type="region of interest" description="Disordered" evidence="11">
    <location>
        <begin position="1468"/>
        <end position="1777"/>
    </location>
</feature>
<keyword evidence="4" id="KW-0677">Repeat</keyword>
<evidence type="ECO:0000259" key="14">
    <source>
        <dbReference type="PROSITE" id="PS51233"/>
    </source>
</evidence>
<feature type="compositionally biased region" description="Low complexity" evidence="11">
    <location>
        <begin position="2853"/>
        <end position="2911"/>
    </location>
</feature>
<dbReference type="InterPro" id="IPR001007">
    <property type="entry name" value="VWF_dom"/>
</dbReference>
<feature type="compositionally biased region" description="Polar residues" evidence="11">
    <location>
        <begin position="1506"/>
        <end position="1531"/>
    </location>
</feature>
<feature type="compositionally biased region" description="Low complexity" evidence="11">
    <location>
        <begin position="3545"/>
        <end position="3607"/>
    </location>
</feature>
<feature type="compositionally biased region" description="Low complexity" evidence="11">
    <location>
        <begin position="2803"/>
        <end position="2836"/>
    </location>
</feature>
<feature type="compositionally biased region" description="Low complexity" evidence="11">
    <location>
        <begin position="1691"/>
        <end position="1725"/>
    </location>
</feature>
<feature type="compositionally biased region" description="Low complexity" evidence="11">
    <location>
        <begin position="2221"/>
        <end position="2283"/>
    </location>
</feature>
<feature type="compositionally biased region" description="Polar residues" evidence="11">
    <location>
        <begin position="1737"/>
        <end position="1774"/>
    </location>
</feature>
<dbReference type="PANTHER" id="PTHR11339:SF408">
    <property type="entry name" value="MUCIN-5B"/>
    <property type="match status" value="1"/>
</dbReference>
<feature type="compositionally biased region" description="Low complexity" evidence="11">
    <location>
        <begin position="3703"/>
        <end position="3736"/>
    </location>
</feature>
<evidence type="ECO:0000256" key="7">
    <source>
        <dbReference type="ARBA" id="ARBA00023180"/>
    </source>
</evidence>
<evidence type="ECO:0008006" key="17">
    <source>
        <dbReference type="Google" id="ProtNLM"/>
    </source>
</evidence>
<feature type="domain" description="VWFD" evidence="14">
    <location>
        <begin position="32"/>
        <end position="202"/>
    </location>
</feature>
<dbReference type="Pfam" id="PF25962">
    <property type="entry name" value="TIL_OTOGL_Mucin"/>
    <property type="match status" value="1"/>
</dbReference>
<dbReference type="InterPro" id="IPR025155">
    <property type="entry name" value="WxxW_domain"/>
</dbReference>
<feature type="compositionally biased region" description="Low complexity" evidence="11">
    <location>
        <begin position="2537"/>
        <end position="2599"/>
    </location>
</feature>
<dbReference type="Proteomes" id="UP000827986">
    <property type="component" value="Unassembled WGS sequence"/>
</dbReference>
<evidence type="ECO:0000256" key="2">
    <source>
        <dbReference type="ARBA" id="ARBA00022525"/>
    </source>
</evidence>
<evidence type="ECO:0000256" key="9">
    <source>
        <dbReference type="ARBA" id="ARBA00063950"/>
    </source>
</evidence>
<gene>
    <name evidence="15" type="ORF">KIL84_007346</name>
</gene>
<feature type="compositionally biased region" description="Low complexity" evidence="11">
    <location>
        <begin position="3349"/>
        <end position="3389"/>
    </location>
</feature>
<evidence type="ECO:0000256" key="1">
    <source>
        <dbReference type="ARBA" id="ARBA00004613"/>
    </source>
</evidence>
<dbReference type="Pfam" id="PF00094">
    <property type="entry name" value="VWD"/>
    <property type="match status" value="4"/>
</dbReference>
<evidence type="ECO:0000256" key="3">
    <source>
        <dbReference type="ARBA" id="ARBA00022729"/>
    </source>
</evidence>
<feature type="compositionally biased region" description="Polar residues" evidence="11">
    <location>
        <begin position="3234"/>
        <end position="3246"/>
    </location>
</feature>
<feature type="domain" description="VWFD" evidence="14">
    <location>
        <begin position="4009"/>
        <end position="4192"/>
    </location>
</feature>
<feature type="compositionally biased region" description="Low complexity" evidence="11">
    <location>
        <begin position="3093"/>
        <end position="3161"/>
    </location>
</feature>
<dbReference type="InterPro" id="IPR002919">
    <property type="entry name" value="TIL_dom"/>
</dbReference>
<feature type="compositionally biased region" description="Low complexity" evidence="11">
    <location>
        <begin position="1928"/>
        <end position="1967"/>
    </location>
</feature>
<dbReference type="Pfam" id="PF23244">
    <property type="entry name" value="VWF"/>
    <property type="match status" value="1"/>
</dbReference>
<feature type="compositionally biased region" description="Low complexity" evidence="11">
    <location>
        <begin position="3627"/>
        <end position="3695"/>
    </location>
</feature>
<keyword evidence="5" id="KW-0186">Copper</keyword>
<feature type="compositionally biased region" description="Polar residues" evidence="11">
    <location>
        <begin position="1970"/>
        <end position="1982"/>
    </location>
</feature>
<sequence length="4700" mass="484037">FTTNTPSGTVNFIPPLTTSPVITSFNPAHNGRVCSTWGNFHFRTFDGDIFYFPGLCNYVFASHCNAAYEDFNIQIRRTMVKNAPTINHITMKLNGVVFEMTKNLVVVNGNRVQLPYSQSGIMAERSSMYTKVTAKIGLVFMWNDDDSILLELSDKYANYTCGLCGDFNGIPTYNEFFSNNAKLTATQFGNMQKMDGPTEVCEDPTSSSLNNCTGNIDDICHKVLTGPAFSECNTQVEVSEYIKSCEQDLCRCDQSENAFCICNTFGEYSRQCAHAGGQPLNWRTPQLCPKTCPFNMEYQECGSPCIDTCTNRERAQVCEDHCIDGCFCPAGNFFLHVGTVLDDINNAGCIPLLECSCTYNGNSYAPGTSFDAHCRSCTCNGGLWNCKDIPCPGSCTVEGGSHISTYDEKRYNVHGDCIYVLSKLCENDTFAVLGELRRCGLTVTETCLKAILLSINGGQTIITINSGGGVFVNWIYTLLPFSAANVTIFRPSSFFIMVETNFGLQLEIQLVPIMQAFVRLDPSFKGQTCGLCGNFNDIGADDFKAMSGVVEGTTAAFANTWRSQASCPTIENYFENPCALSVENEKYAQHWCGLLMDSTGPFANCHSTVNPAVYHTNCLFDTCNCEKSEDCMCAALSSYVRACAAKGVQLEGWRTDVCSKYTTLCPKSLSYSYNISSCQPTCRSLSEPDVTCNIRFLPVDGCTCEKGTYMDEYGKCVSASKCPCYYKGSPMLSGEVVHEDGLICTCAQGRLSCIGAVNQIPVCAPPMVYFDCRNVTAGTTGAECQKSCQTLDMQCYSTQCMSGCICPSGLVSDGKGSCIVEEECPCIHNEATYKPGEEIKVDCNTCVCKNRMWKCTSEQCLGTCAVYGDGHYITFDDKWFNFNGDCEYTLVQDHCGKNSTVNGTFRVVTENIPCGSTGTTCSKSIKVFLAGYELILSEEHLEVVERENGRQMPYQVRYMGMYLVIETNNGLILMWDKKTSIFIKLSPDFKGQVCGLCGNYDGNGINDFTTRSQSVVGDVLEFGNSWKVSLTCPVANSTKDPCSTNPYRKSWSQRQCSIINSEVFAACHSQIEPTKYYEACVTDACACDSGGDCECFCTAVAAYAQACSEFGVCVAWRTPSICPMFCDYYNPEGGCEWHYKPCGAPCMKTCRNPSGRCLHKLPGLEGCYPNCPANKPYFNEDEMTCVDNCGCYDAEGNYHKPGVSFYSWDNCQSCTCTVEGLECKYDAEACYCYYEEHKYKYKDVIYNTTDGIGGCLSATCDINGTITRKFFECSGITTTIPFTFSTVLPTSAAGTTTTPPVTTVCVHNVCQWSQWYDIRSPTTDNNNGDFETFEKIKANGYGVCETPNDVECRAEPNSSIQIKDLKQKITCSKDFGLICNNEDQSPENCYNYQIRILCCTYVPCESSTSTPPVKTSGHPTVTATSLESKPVLNPTASISTEGPTPFPLATTSSVTTTLVPPVSITLSVTSTASPPTPGTATGSAGTASLQTGTIPPVKGMRPQPSPGSTLPSSEQPTTEGTTLPSTQPISEGSTTTIVPPVSTTVSVTSTASPPTPATATGSAGTASLQTGTIPPLTGTRPQPSPGSTLPSSEQTTTEGTTLLSTQPKPKGSTTTLLPPVSTTMSVTSTASPPTPGTATGSAGTAPLPTGTIPPLTGTGPQPSPGSTLPPLGQTTTEGTTLISTQPASQGSTTTLLPPVSTTISVTSTSSPPTPGTATGSAGTASLQTGTIPHVTSMRPQPSPASTLPSSEQPTTEGTTLLSTQPTAQGSTTTLLPPVSTAVSVTSTASPPTLGTATGSALTASLQTGTIPHVTSTRPQSSPGSTLPPLGKTTTEGTTVLSTQPISEGSTTTLLPPVSTTMSVTSTASPPTPGTATGSASTASLQTGTIPPVKGMRPQPSPGSTLPSSEQPTTEGTTLLSTQPTPQGSTTMLVPPVSTTVSVTSTASPPTPGTATGSAGTASLQTGTIPHVTSTRPQSSPGSTLPPLGKTTTVGTTLLSTQPISEGSTTTLVPPVSTTVSVTSTASPPTPATATGSAGTAPLPTGTIPSLTGTRPQSSPGSTLPSSEQPTTEGTTLPSTQPISEGGTTTLVTPVSTTMSVTSTASPPTPGTATGSAGTASLQTGTIPPLTGTRPQPSPGSTLPSSEQTTTEGTTLLSTQPISKGSTTTLLPPVSTTMSVTSTASPPTPGTATGSAGTAPLPTGTIPPLTGTGPQPSPGSTLPPLGQTTTEGTTLLSTQPTSQGSTTTLLPPVSTTVSVTSTASPPTPGTATGSAGTASLQTGTIPHVTSTRPQSSPGSTLPPLGKTTTEGTTLLSTQPISEGSTTTLVPPVSTTVSVTSTASPPTPATATGSAGTASLQTGTIPPLTGTRPQPSPGSTLPSSEQTTTEGTTLLATQPISKGSTTTLLPPVSTTMSVTSTASPPTPGTATGSAGTAPLPTGTIPPLTGTGPQPSPGSTLPPLGQTTTEGTTLISTQPASQGSTTTLLPPVSTTISVTSTSSPPTPGTATGSAGTASLQTGTIPHVTSTRPQSSPGSTLPPLGKTTTEGTTLLSTQPISEGSTTTLVPPVSTTVSVTSTASPPTPGTATGSAGTASLQTGTIPHVTSTRPQSSPGSTLPSSEQPTTEGTTLLSTQPTSEGSTTTLVPPVSTTVSVTSTASPPTPATATGSAGTASLQTGTIPPLTGTRPQPSPGSTLPSSEQTTTEGTTLLSTQPISKGSTTTLLPPVSTTMSVTSTASLPTPGTATGSAGTAPLPTGTIPPLTGTGPQPSPGSTLPPLGQTTTEGTTLLSTQPTSQRSTTMLLPPVSTTISVTSTSSAPTPGTATGSAGTASLQTGTIPHVTSTRPQSSPGSTLPPLGKTTTEGTTLLSTQPISEGSTTTLVPPVSTTVSVTSTASPPTPGTATGSAGTASLQTGRIPPLIGTRPQPSPGSTLPPLGKTTTEGTTLLSTQPISEGSTTTLVPPVSTTVSVTSTASPPTPATATGSAGTAPLPTGTIPSLTGTRPQSSPGSTLPSSEQPTTEGTTLPSTQPISEGSTTTLVPPVSTTMSVTSTASPPTPGRATGSAGTASLQTGTIPPLTGTRPQPSPGSTLPSSEQTTTEGTTLLSTQPISKGSTTTLLPPVSTTMSVTSTASLPTPGTATGSAGTAPLPTGTIPPLTGTGPQPSPGSTLPPLGQTTTEGTTLLSTQPTSQGSTTTLLPPVSTTISVTSTSSAPTPGTATGSAGTASLQTGTIPHVTSTRPQSSPGSTLPPLGKTTTEGTTLLSTQPISEGSTTTLVPPVSTTVSVTSTASPPTPGTATGSAGTASLQTGRIPPLIGTRPQPSPGSTLPSSEQTTTEGTTLPSTQPISEGSTTTIVPPVSTTVSVTSTASPPTPATATGSAGTASLQTGTIPPLTGTRPQPSPGSTLPSSEQTTTEGTTLLSTQPISKGSTTTLLPPVSTTMSVTSTASPPTPGTATGSAGTAPLPTGTIPPLTGTGTTLISTQPASQGSTTTLLPPVSTTISVTSTSSPPTPGTATGSAGTASLQTGTIPHVTSTRPQSSPGSTLPPLGKTTTVGTTLLSTQPTSEGSTTTLVPPVSTTVSVTSTASPPTPATATGSAGTASLQTGTIPPLTGTRPQPSPGSTLPSSEQTTTEGTTLLSTQPISKGSTTTLLPPVSTTMSVTSTASPPTPGTATGSAGTAPLPTGTIPPLTGTGPQPSPGSTLPPLGKTTTEGTTLLSMQPTSQGSTTVSVTSTASPPTPGRATGSAGTAPLQTGTIPPVTGTRGEMITGSASTGKSSTITGSTMLLFTSPVQSTSQGSTTTILSPVSSTVAVSPTLSIRTPEKSTISRLTSSVSARTEGPSIAYTAHEKSTSFTSSRVTPCLCHVSGDFFSPGEVIYNRTDSTGCSFYALCSKRCEIERLQGSCPTTALVSLSPSSTIPSLSTPTALSSSVSATPETIPISGCPDADPPRKMNESWMLNNCTMATCEGDNRIVLLLPPAVEMITCASGLPPIKVYDEDGCNYHYECDCVCSGWSSSDYLTFDGTHYTFHGNCTYVLMKQIVPKYNFSILVENDFCDVPDGLSCPRSIIVNYNSMEIVLVSQIHQGEKNNKILVNNEPISGGFSRDGISVANDGTYMVVEIPDIKSYISFNGLTFTVKMPFSMFGHNTEGQCGTCSNDKVDECRMPSGKVISSCSEMAAAWQVQDENKPNCEGPPVPPATPTTPPVPCNSTSPLCELILSDLFAECHKILMPSIFYESCVAKSCHITNESIPCFSLEMYASLCSAKGACADWRSKTQGQCPYNCPNGKVYDACGPLNPVTCNSGTVYHTSEHVAEGCFCPKDKILFNSYTDVCVSECACVGPDGMPKLPGAIWKSNCQECVCDPFSVTVQCKSLTCQTPETHVCEKEGFIPVPVLTPEDPCCPEIECRCNTNACSQAKKTCEPGYQLATILSEGDCCVNYTCGKFAQTECALFGFSQAGTSVPMDSCKTCTCSSEVDPVSNRNLLQCELVRCDTTCPLGYQYMMKDGKCCGECVQVACTIKLTNNTVQVLKPGDIWKPEDNPCSFYKCEQIEDQLVSVTVVRTCPAFEPENCKPDDVQLTADGCCKTCTSESANCKVNKNSTVIRHNECESSEPIELTYCKGVCASSSTYSFETQQMQHKCSCCQELKSHKREVTLTCSNGTNMNYDYVYVEQCQCMTGCISETTTTQQLQQEEEQKRTR</sequence>
<organism evidence="15 16">
    <name type="scientific">Mauremys mutica</name>
    <name type="common">yellowpond turtle</name>
    <dbReference type="NCBI Taxonomy" id="74926"/>
    <lineage>
        <taxon>Eukaryota</taxon>
        <taxon>Metazoa</taxon>
        <taxon>Chordata</taxon>
        <taxon>Craniata</taxon>
        <taxon>Vertebrata</taxon>
        <taxon>Euteleostomi</taxon>
        <taxon>Archelosauria</taxon>
        <taxon>Testudinata</taxon>
        <taxon>Testudines</taxon>
        <taxon>Cryptodira</taxon>
        <taxon>Durocryptodira</taxon>
        <taxon>Testudinoidea</taxon>
        <taxon>Geoemydidae</taxon>
        <taxon>Geoemydinae</taxon>
        <taxon>Mauremys</taxon>
    </lineage>
</organism>
<feature type="compositionally biased region" description="Low complexity" evidence="11">
    <location>
        <begin position="2638"/>
        <end position="2678"/>
    </location>
</feature>
<evidence type="ECO:0000313" key="16">
    <source>
        <dbReference type="Proteomes" id="UP000827986"/>
    </source>
</evidence>
<feature type="compositionally biased region" description="Polar residues" evidence="11">
    <location>
        <begin position="1579"/>
        <end position="1591"/>
    </location>
</feature>
<dbReference type="SMART" id="SM00041">
    <property type="entry name" value="CT"/>
    <property type="match status" value="1"/>
</dbReference>
<feature type="compositionally biased region" description="Polar residues" evidence="11">
    <location>
        <begin position="2602"/>
        <end position="2637"/>
    </location>
</feature>
<feature type="compositionally biased region" description="Low complexity" evidence="11">
    <location>
        <begin position="3169"/>
        <end position="3231"/>
    </location>
</feature>
<feature type="compositionally biased region" description="Polar residues" evidence="11">
    <location>
        <begin position="1831"/>
        <end position="1848"/>
    </location>
</feature>
<feature type="compositionally biased region" description="Low complexity" evidence="11">
    <location>
        <begin position="1849"/>
        <end position="1883"/>
    </location>
</feature>